<dbReference type="EMBL" id="GGMS01011002">
    <property type="protein sequence ID" value="MBY80205.1"/>
    <property type="molecule type" value="Transcribed_RNA"/>
</dbReference>
<feature type="transmembrane region" description="Helical" evidence="1">
    <location>
        <begin position="12"/>
        <end position="33"/>
    </location>
</feature>
<evidence type="ECO:0000256" key="1">
    <source>
        <dbReference type="SAM" id="Phobius"/>
    </source>
</evidence>
<keyword evidence="1" id="KW-0812">Transmembrane</keyword>
<gene>
    <name evidence="2" type="ORF">g.137063</name>
</gene>
<name>A0A2S2QR47_9HEMI</name>
<organism evidence="2">
    <name type="scientific">Sipha flava</name>
    <name type="common">yellow sugarcane aphid</name>
    <dbReference type="NCBI Taxonomy" id="143950"/>
    <lineage>
        <taxon>Eukaryota</taxon>
        <taxon>Metazoa</taxon>
        <taxon>Ecdysozoa</taxon>
        <taxon>Arthropoda</taxon>
        <taxon>Hexapoda</taxon>
        <taxon>Insecta</taxon>
        <taxon>Pterygota</taxon>
        <taxon>Neoptera</taxon>
        <taxon>Paraneoptera</taxon>
        <taxon>Hemiptera</taxon>
        <taxon>Sternorrhyncha</taxon>
        <taxon>Aphidomorpha</taxon>
        <taxon>Aphidoidea</taxon>
        <taxon>Aphididae</taxon>
        <taxon>Sipha</taxon>
    </lineage>
</organism>
<accession>A0A2S2QR47</accession>
<sequence>MYKNVQPFFCCYHQVSFKFGSLSCYILLMWQVVQSTKHAWFDGLTFACVSRYTVIHHCIMILLFYCNFRLIYFLILGANEICDLCTIAGRRFVGWYHCIV</sequence>
<dbReference type="AlphaFoldDB" id="A0A2S2QR47"/>
<keyword evidence="1" id="KW-0472">Membrane</keyword>
<feature type="transmembrane region" description="Helical" evidence="1">
    <location>
        <begin position="54"/>
        <end position="75"/>
    </location>
</feature>
<protein>
    <submittedName>
        <fullName evidence="2">Uncharacterized protein</fullName>
    </submittedName>
</protein>
<keyword evidence="1" id="KW-1133">Transmembrane helix</keyword>
<proteinExistence type="predicted"/>
<evidence type="ECO:0000313" key="2">
    <source>
        <dbReference type="EMBL" id="MBY80205.1"/>
    </source>
</evidence>
<reference evidence="2" key="1">
    <citation type="submission" date="2018-04" db="EMBL/GenBank/DDBJ databases">
        <title>Transcriptome assembly of Sipha flava.</title>
        <authorList>
            <person name="Scully E.D."/>
            <person name="Geib S.M."/>
            <person name="Palmer N.A."/>
            <person name="Koch K."/>
            <person name="Bradshaw J."/>
            <person name="Heng-Moss T."/>
            <person name="Sarath G."/>
        </authorList>
    </citation>
    <scope>NUCLEOTIDE SEQUENCE</scope>
</reference>